<evidence type="ECO:0000313" key="1">
    <source>
        <dbReference type="EMBL" id="GFU40866.1"/>
    </source>
</evidence>
<accession>A0A8X6QZZ1</accession>
<dbReference type="EMBL" id="BMAW01035729">
    <property type="protein sequence ID" value="GFU40866.1"/>
    <property type="molecule type" value="Genomic_DNA"/>
</dbReference>
<name>A0A8X6QZZ1_NEPPI</name>
<dbReference type="OrthoDB" id="6515318at2759"/>
<dbReference type="Proteomes" id="UP000887013">
    <property type="component" value="Unassembled WGS sequence"/>
</dbReference>
<sequence>MEKVVIPLDFLKRCIREKIMFKYNMDLSNKSRDKSWENIANDWKEFSHRSRKEAMDNVRLKTRHNCLAEHLKIIGTLIYSLCPICKTGTMNREHLLVCSGLDRIIQLRGDACLLHWRERDLMS</sequence>
<keyword evidence="2" id="KW-1185">Reference proteome</keyword>
<gene>
    <name evidence="1" type="ORF">NPIL_483711</name>
</gene>
<proteinExistence type="predicted"/>
<dbReference type="AlphaFoldDB" id="A0A8X6QZZ1"/>
<comment type="caution">
    <text evidence="1">The sequence shown here is derived from an EMBL/GenBank/DDBJ whole genome shotgun (WGS) entry which is preliminary data.</text>
</comment>
<organism evidence="1 2">
    <name type="scientific">Nephila pilipes</name>
    <name type="common">Giant wood spider</name>
    <name type="synonym">Nephila maculata</name>
    <dbReference type="NCBI Taxonomy" id="299642"/>
    <lineage>
        <taxon>Eukaryota</taxon>
        <taxon>Metazoa</taxon>
        <taxon>Ecdysozoa</taxon>
        <taxon>Arthropoda</taxon>
        <taxon>Chelicerata</taxon>
        <taxon>Arachnida</taxon>
        <taxon>Araneae</taxon>
        <taxon>Araneomorphae</taxon>
        <taxon>Entelegynae</taxon>
        <taxon>Araneoidea</taxon>
        <taxon>Nephilidae</taxon>
        <taxon>Nephila</taxon>
    </lineage>
</organism>
<protein>
    <submittedName>
        <fullName evidence="1">Uncharacterized protein</fullName>
    </submittedName>
</protein>
<reference evidence="1" key="1">
    <citation type="submission" date="2020-08" db="EMBL/GenBank/DDBJ databases">
        <title>Multicomponent nature underlies the extraordinary mechanical properties of spider dragline silk.</title>
        <authorList>
            <person name="Kono N."/>
            <person name="Nakamura H."/>
            <person name="Mori M."/>
            <person name="Yoshida Y."/>
            <person name="Ohtoshi R."/>
            <person name="Malay A.D."/>
            <person name="Moran D.A.P."/>
            <person name="Tomita M."/>
            <person name="Numata K."/>
            <person name="Arakawa K."/>
        </authorList>
    </citation>
    <scope>NUCLEOTIDE SEQUENCE</scope>
</reference>
<evidence type="ECO:0000313" key="2">
    <source>
        <dbReference type="Proteomes" id="UP000887013"/>
    </source>
</evidence>